<gene>
    <name evidence="3" type="ORF">ENV17_05155</name>
</gene>
<dbReference type="SUPFAM" id="SSF53850">
    <property type="entry name" value="Periplasmic binding protein-like II"/>
    <property type="match status" value="1"/>
</dbReference>
<dbReference type="AlphaFoldDB" id="A0A7C4FFC0"/>
<dbReference type="EMBL" id="DTFI01000118">
    <property type="protein sequence ID" value="HGI43752.1"/>
    <property type="molecule type" value="Genomic_DNA"/>
</dbReference>
<evidence type="ECO:0000313" key="3">
    <source>
        <dbReference type="EMBL" id="HGI43752.1"/>
    </source>
</evidence>
<feature type="transmembrane region" description="Helical" evidence="2">
    <location>
        <begin position="453"/>
        <end position="472"/>
    </location>
</feature>
<keyword evidence="2" id="KW-0472">Membrane</keyword>
<protein>
    <submittedName>
        <fullName evidence="3">Extracellular solute-binding protein</fullName>
    </submittedName>
</protein>
<keyword evidence="2" id="KW-1133">Transmembrane helix</keyword>
<evidence type="ECO:0000256" key="1">
    <source>
        <dbReference type="ARBA" id="ARBA00022729"/>
    </source>
</evidence>
<dbReference type="CDD" id="cd13518">
    <property type="entry name" value="PBP2_Fe3_thiamine_like"/>
    <property type="match status" value="1"/>
</dbReference>
<accession>A0A7C4FFC0</accession>
<evidence type="ECO:0000256" key="2">
    <source>
        <dbReference type="SAM" id="Phobius"/>
    </source>
</evidence>
<keyword evidence="1" id="KW-0732">Signal</keyword>
<comment type="caution">
    <text evidence="3">The sequence shown here is derived from an EMBL/GenBank/DDBJ whole genome shotgun (WGS) entry which is preliminary data.</text>
</comment>
<keyword evidence="2" id="KW-0812">Transmembrane</keyword>
<reference evidence="3" key="1">
    <citation type="journal article" date="2020" name="mSystems">
        <title>Genome- and Community-Level Interaction Insights into Carbon Utilization and Element Cycling Functions of Hydrothermarchaeota in Hydrothermal Sediment.</title>
        <authorList>
            <person name="Zhou Z."/>
            <person name="Liu Y."/>
            <person name="Xu W."/>
            <person name="Pan J."/>
            <person name="Luo Z.H."/>
            <person name="Li M."/>
        </authorList>
    </citation>
    <scope>NUCLEOTIDE SEQUENCE [LARGE SCALE GENOMIC DNA]</scope>
    <source>
        <strain evidence="3">SpSt-735</strain>
    </source>
</reference>
<dbReference type="PANTHER" id="PTHR30006">
    <property type="entry name" value="THIAMINE-BINDING PERIPLASMIC PROTEIN-RELATED"/>
    <property type="match status" value="1"/>
</dbReference>
<organism evidence="3">
    <name type="scientific">Thermofilum pendens</name>
    <dbReference type="NCBI Taxonomy" id="2269"/>
    <lineage>
        <taxon>Archaea</taxon>
        <taxon>Thermoproteota</taxon>
        <taxon>Thermoprotei</taxon>
        <taxon>Thermofilales</taxon>
        <taxon>Thermofilaceae</taxon>
        <taxon>Thermofilum</taxon>
    </lineage>
</organism>
<proteinExistence type="predicted"/>
<sequence>MAFFSITTVRAKKIHIAVLLLTQLLLASSIVVFAAVRQAETLDVSGQQYENVLVLITPSNPNLLDAVTKAFKNYAKEKLGVDVDVRVIRVGSPEAMNRIIAWAGKPEADIFFGGDLIYHWKLKDRGLLESCKPRSEYYDRIPSTFLGFPVKDPDEMWHPKLWWGHGFMYNTEVLKRLGLEPPKSWEELLDPKWKDLIVMCTPSRSSSTYINVALIMQREGVEKGWAFWRQLAANVGAFVQRSHDVIDLVSKGEYAIGFTYSQGVIFARAEGYPVSMYMDPTGFIVSGVSLLKGAPHPNIAKAFLDWWYTPDAQRAALSAGGIPVLLDVKIEGSPGSPAAVLREFLGGKDNIYDYLKTFTNVQFYNFTFAEKMYSQVAKEFDETIVAKHSELKDAWSTILSAKDKVKGVAEAEAKLREAIELFNKGNYAEAKSAALEAVNIAATAPKGPTPSEIATYALAAVIIVAVIIYVLMTRSKKKKQ</sequence>
<name>A0A7C4FFC0_THEPE</name>
<dbReference type="Pfam" id="PF13343">
    <property type="entry name" value="SBP_bac_6"/>
    <property type="match status" value="1"/>
</dbReference>
<dbReference type="Gene3D" id="3.40.190.10">
    <property type="entry name" value="Periplasmic binding protein-like II"/>
    <property type="match status" value="2"/>
</dbReference>